<evidence type="ECO:0000256" key="5">
    <source>
        <dbReference type="ARBA" id="ARBA00023315"/>
    </source>
</evidence>
<dbReference type="GO" id="GO:0036104">
    <property type="term" value="P:Kdo2-lipid A biosynthetic process"/>
    <property type="evidence" value="ECO:0007669"/>
    <property type="project" value="UniProtKB-UniRule"/>
</dbReference>
<evidence type="ECO:0000313" key="8">
    <source>
        <dbReference type="Proteomes" id="UP000280507"/>
    </source>
</evidence>
<comment type="subcellular location">
    <subcellularLocation>
        <location evidence="6">Cell inner membrane</location>
        <topology evidence="6">Single-pass membrane protein</topology>
    </subcellularLocation>
</comment>
<dbReference type="GO" id="GO:0009276">
    <property type="term" value="C:Gram-negative-bacterium-type cell wall"/>
    <property type="evidence" value="ECO:0007669"/>
    <property type="project" value="InterPro"/>
</dbReference>
<evidence type="ECO:0000313" key="7">
    <source>
        <dbReference type="EMBL" id="RNF51642.1"/>
    </source>
</evidence>
<keyword evidence="6" id="KW-0812">Transmembrane</keyword>
<dbReference type="Pfam" id="PF03279">
    <property type="entry name" value="Lip_A_acyltrans"/>
    <property type="match status" value="1"/>
</dbReference>
<evidence type="ECO:0000256" key="3">
    <source>
        <dbReference type="ARBA" id="ARBA00022679"/>
    </source>
</evidence>
<evidence type="ECO:0000256" key="1">
    <source>
        <dbReference type="ARBA" id="ARBA00022475"/>
    </source>
</evidence>
<keyword evidence="6" id="KW-0448">Lipopolysaccharide biosynthesis</keyword>
<gene>
    <name evidence="7" type="primary">msbB</name>
    <name evidence="6" type="synonym">lpxM</name>
    <name evidence="7" type="ORF">EBI00_07045</name>
</gene>
<dbReference type="HAMAP" id="MF_01944">
    <property type="entry name" value="Lipid_A_LpxM"/>
    <property type="match status" value="1"/>
</dbReference>
<comment type="function">
    <text evidence="6">Catalyzes the transfer of an acyl chain from an acyl-[acyl-carrier-protein] (ACP) to a Kdo(2)-(acyl)-lipid IV(A) to form a Kdo(2)-lipid A.</text>
</comment>
<name>A0A3M8Q787_9GAMM</name>
<dbReference type="PIRSF" id="PIRSF026649">
    <property type="entry name" value="MsbB"/>
    <property type="match status" value="1"/>
</dbReference>
<dbReference type="InterPro" id="IPR004960">
    <property type="entry name" value="LipA_acyltrans"/>
</dbReference>
<keyword evidence="4 6" id="KW-0472">Membrane</keyword>
<reference evidence="7 8" key="1">
    <citation type="journal article" date="2012" name="Int. J. Syst. Evol. Microbiol.">
        <title>Marinomonas hwangdonensis sp. nov., isolated from seawater.</title>
        <authorList>
            <person name="Jung Y.T."/>
            <person name="Oh T.K."/>
            <person name="Yoon J.H."/>
        </authorList>
    </citation>
    <scope>NUCLEOTIDE SEQUENCE [LARGE SCALE GENOMIC DNA]</scope>
    <source>
        <strain evidence="7 8">HDW-15</strain>
    </source>
</reference>
<comment type="catalytic activity">
    <reaction evidence="6">
        <text>an alpha-Kdo-(2-&gt;4)-alpha-Kdo-(2-&gt;6)-(acyl)-lipid IVA + a fatty acyl-[ACP] = an alpha-Kdo-(2-&gt;4)-alpha-Kdo-(2-&gt;6)-lipid A + holo-[ACP]</text>
        <dbReference type="Rhea" id="RHEA:69400"/>
        <dbReference type="Rhea" id="RHEA-COMP:9685"/>
        <dbReference type="Rhea" id="RHEA-COMP:14125"/>
        <dbReference type="ChEBI" id="CHEBI:64479"/>
        <dbReference type="ChEBI" id="CHEBI:138651"/>
        <dbReference type="ChEBI" id="CHEBI:176430"/>
        <dbReference type="ChEBI" id="CHEBI:176431"/>
        <dbReference type="EC" id="2.3.1.243"/>
    </reaction>
</comment>
<proteinExistence type="inferred from homology"/>
<dbReference type="NCBIfam" id="NF006507">
    <property type="entry name" value="PRK08943.1"/>
    <property type="match status" value="1"/>
</dbReference>
<keyword evidence="2 6" id="KW-0997">Cell inner membrane</keyword>
<keyword evidence="6" id="KW-1133">Transmembrane helix</keyword>
<sequence>MSTSDKHLHNPTFEWRFLHPRFWGVWCIVFLSFLLAFVPFRIRDKFACKLAKLVIKRKASSLKRARLNLAQCFSEKTPEEREAILLSSIEVGLQFCLAYGELLVRSEKYKKSRDAVFGGEHLFPLIEKGENIISLTPHCWSIDYTGSMLASRGVTITTIMRPQRNPVFDWFMHKQRTQYGRGMVYPRDASIKPFLKSVKEGCLGYYLPDEDHGAQQSVFVPFFDAEKATLKGLGKLTKLTNAKVVPMFQAYNAQSGKYELHIFPALENFPTGDETQDAIVMNKALEDMIGSCPEQYMWILNILRTRPDGSRLY</sequence>
<comment type="pathway">
    <text evidence="6">Glycolipid biosynthesis; KDO(2)-lipid A biosynthesis; KDO(2)-lipid A from CMP-3-deoxy-D-manno-octulosonate and lipid IV(A): step 4/4.</text>
</comment>
<dbReference type="GO" id="GO:0005886">
    <property type="term" value="C:plasma membrane"/>
    <property type="evidence" value="ECO:0007669"/>
    <property type="project" value="UniProtKB-SubCell"/>
</dbReference>
<evidence type="ECO:0000256" key="4">
    <source>
        <dbReference type="ARBA" id="ARBA00023136"/>
    </source>
</evidence>
<dbReference type="GO" id="GO:0009103">
    <property type="term" value="P:lipopolysaccharide biosynthetic process"/>
    <property type="evidence" value="ECO:0007669"/>
    <property type="project" value="UniProtKB-UniRule"/>
</dbReference>
<dbReference type="GO" id="GO:0016747">
    <property type="term" value="F:acyltransferase activity, transferring groups other than amino-acyl groups"/>
    <property type="evidence" value="ECO:0007669"/>
    <property type="project" value="InterPro"/>
</dbReference>
<dbReference type="EC" id="2.3.1.243" evidence="6"/>
<keyword evidence="3 6" id="KW-0808">Transferase</keyword>
<dbReference type="PANTHER" id="PTHR30606">
    <property type="entry name" value="LIPID A BIOSYNTHESIS LAUROYL ACYLTRANSFERASE"/>
    <property type="match status" value="1"/>
</dbReference>
<protein>
    <recommendedName>
        <fullName evidence="6">Lipid A biosynthesis acyltransferase</fullName>
        <ecNumber evidence="6">2.3.1.243</ecNumber>
    </recommendedName>
    <alternativeName>
        <fullName evidence="6">Kdo(2)-lauroyl-lipid IV(A) acyltransferase</fullName>
    </alternativeName>
</protein>
<evidence type="ECO:0000256" key="6">
    <source>
        <dbReference type="HAMAP-Rule" id="MF_01944"/>
    </source>
</evidence>
<keyword evidence="5 6" id="KW-0012">Acyltransferase</keyword>
<comment type="similarity">
    <text evidence="6">Belongs to the LpxL/LpxM/LpxP family. LpxM subfamily.</text>
</comment>
<accession>A0A3M8Q787</accession>
<dbReference type="Proteomes" id="UP000280507">
    <property type="component" value="Unassembled WGS sequence"/>
</dbReference>
<organism evidence="7 8">
    <name type="scientific">Marinomonas hwangdonensis</name>
    <dbReference type="NCBI Taxonomy" id="1053647"/>
    <lineage>
        <taxon>Bacteria</taxon>
        <taxon>Pseudomonadati</taxon>
        <taxon>Pseudomonadota</taxon>
        <taxon>Gammaproteobacteria</taxon>
        <taxon>Oceanospirillales</taxon>
        <taxon>Oceanospirillaceae</taxon>
        <taxon>Marinomonas</taxon>
    </lineage>
</organism>
<dbReference type="CDD" id="cd07984">
    <property type="entry name" value="LPLAT_LABLAT-like"/>
    <property type="match status" value="1"/>
</dbReference>
<feature type="short sequence motif" description="HXXXXD motif" evidence="6">
    <location>
        <begin position="138"/>
        <end position="143"/>
    </location>
</feature>
<dbReference type="EMBL" id="RIZG01000003">
    <property type="protein sequence ID" value="RNF51642.1"/>
    <property type="molecule type" value="Genomic_DNA"/>
</dbReference>
<dbReference type="UniPathway" id="UPA00030"/>
<dbReference type="UniPathway" id="UPA00360">
    <property type="reaction ID" value="UER00486"/>
</dbReference>
<keyword evidence="1 6" id="KW-1003">Cell membrane</keyword>
<dbReference type="RefSeq" id="WP_123095214.1">
    <property type="nucleotide sequence ID" value="NZ_RIZG01000003.1"/>
</dbReference>
<dbReference type="InterPro" id="IPR011921">
    <property type="entry name" value="Lipid_A_MsbB"/>
</dbReference>
<feature type="transmembrane region" description="Helical" evidence="6">
    <location>
        <begin position="23"/>
        <end position="42"/>
    </location>
</feature>
<keyword evidence="8" id="KW-1185">Reference proteome</keyword>
<dbReference type="PANTHER" id="PTHR30606:SF4">
    <property type="entry name" value="LIPID A BIOSYNTHESIS MYRISTOYLTRANSFERASE"/>
    <property type="match status" value="1"/>
</dbReference>
<comment type="caution">
    <text evidence="7">The sequence shown here is derived from an EMBL/GenBank/DDBJ whole genome shotgun (WGS) entry which is preliminary data.</text>
</comment>
<comment type="pathway">
    <text evidence="6">Bacterial outer membrane biogenesis; lipopolysaccharide biosynthesis.</text>
</comment>
<dbReference type="AlphaFoldDB" id="A0A3M8Q787"/>
<evidence type="ECO:0000256" key="2">
    <source>
        <dbReference type="ARBA" id="ARBA00022519"/>
    </source>
</evidence>
<dbReference type="NCBIfam" id="TIGR02208">
    <property type="entry name" value="lipid_A_msbB"/>
    <property type="match status" value="1"/>
</dbReference>
<dbReference type="OrthoDB" id="9803456at2"/>